<dbReference type="InterPro" id="IPR047797">
    <property type="entry name" value="ISNCY_transpos"/>
</dbReference>
<dbReference type="PANTHER" id="PTHR35004">
    <property type="entry name" value="TRANSPOSASE RV3428C-RELATED"/>
    <property type="match status" value="1"/>
</dbReference>
<dbReference type="GO" id="GO:0003676">
    <property type="term" value="F:nucleic acid binding"/>
    <property type="evidence" value="ECO:0007669"/>
    <property type="project" value="InterPro"/>
</dbReference>
<evidence type="ECO:0000256" key="1">
    <source>
        <dbReference type="SAM" id="MobiDB-lite"/>
    </source>
</evidence>
<evidence type="ECO:0000259" key="2">
    <source>
        <dbReference type="PROSITE" id="PS50994"/>
    </source>
</evidence>
<dbReference type="PROSITE" id="PS50994">
    <property type="entry name" value="INTEGRASE"/>
    <property type="match status" value="1"/>
</dbReference>
<sequence length="457" mass="52064">MGLIAMSERDLQRIEVLSKVVAGRMTTVLAASVLDLSERQVRRLLERIRTGGAASIRHKAIGRPSNNRISDGIRDYAVTLVRQRYANFGPTLAAEKLAVRDGLHVSRETLRGWMVDDGLWLSRKQRRTFHQPRLRREAYGELVQIDGSQHRWFEDRGPPCSLLVFVDDATGKLMQLRFVRSESAFTYFEALELYLKHHGAPIAFYSDKHSVFRVAKKDATGGQGMTQFGRALSELNIEILCANSSQAKGRVERMNRTLQDRLIKELRLSGIDGMEAGNAFLPGFMESYNARFSVVPARSDDLHRPLNLAPDRLAEILCKREQRYVGAQLTFSFERQRIMLEENEITRGLVGQYVETYAYSDGRLMVRWKGHSLPYTVFDKDQRVTHAAITENKRLGDVLAYIMERQDEQDKPVVKTNSDKKGYVKRAHGPGRRKDVMRDPAVIAAREKALSRQQAAE</sequence>
<dbReference type="PANTHER" id="PTHR35004:SF7">
    <property type="entry name" value="INTEGRASE PROTEIN"/>
    <property type="match status" value="1"/>
</dbReference>
<feature type="domain" description="Integrase catalytic" evidence="2">
    <location>
        <begin position="128"/>
        <end position="313"/>
    </location>
</feature>
<dbReference type="NCBIfam" id="NF033594">
    <property type="entry name" value="transpos_ISNCY_2"/>
    <property type="match status" value="1"/>
</dbReference>
<name>A0A1Q9AWP7_9HYPH</name>
<dbReference type="Gene3D" id="3.30.420.10">
    <property type="entry name" value="Ribonuclease H-like superfamily/Ribonuclease H"/>
    <property type="match status" value="1"/>
</dbReference>
<accession>A0A1Q9AWP7</accession>
<feature type="region of interest" description="Disordered" evidence="1">
    <location>
        <begin position="409"/>
        <end position="439"/>
    </location>
</feature>
<dbReference type="EMBL" id="MKIP01000043">
    <property type="protein sequence ID" value="OLP59871.1"/>
    <property type="molecule type" value="Genomic_DNA"/>
</dbReference>
<dbReference type="Proteomes" id="UP000186364">
    <property type="component" value="Unassembled WGS sequence"/>
</dbReference>
<dbReference type="OrthoDB" id="7319221at2"/>
<dbReference type="InterPro" id="IPR012337">
    <property type="entry name" value="RNaseH-like_sf"/>
</dbReference>
<dbReference type="AlphaFoldDB" id="A0A1Q9AWP7"/>
<dbReference type="InterPro" id="IPR009057">
    <property type="entry name" value="Homeodomain-like_sf"/>
</dbReference>
<proteinExistence type="predicted"/>
<comment type="caution">
    <text evidence="3">The sequence shown here is derived from an EMBL/GenBank/DDBJ whole genome shotgun (WGS) entry which is preliminary data.</text>
</comment>
<protein>
    <submittedName>
        <fullName evidence="3">Transposase</fullName>
    </submittedName>
</protein>
<dbReference type="Pfam" id="PF13551">
    <property type="entry name" value="HTH_29"/>
    <property type="match status" value="1"/>
</dbReference>
<dbReference type="RefSeq" id="WP_075627631.1">
    <property type="nucleotide sequence ID" value="NZ_FOAM01000002.1"/>
</dbReference>
<dbReference type="SUPFAM" id="SSF53098">
    <property type="entry name" value="Ribonuclease H-like"/>
    <property type="match status" value="1"/>
</dbReference>
<dbReference type="InterPro" id="IPR036397">
    <property type="entry name" value="RNaseH_sf"/>
</dbReference>
<dbReference type="InterPro" id="IPR001584">
    <property type="entry name" value="Integrase_cat-core"/>
</dbReference>
<evidence type="ECO:0000313" key="4">
    <source>
        <dbReference type="Proteomes" id="UP000186364"/>
    </source>
</evidence>
<dbReference type="SUPFAM" id="SSF46689">
    <property type="entry name" value="Homeodomain-like"/>
    <property type="match status" value="1"/>
</dbReference>
<gene>
    <name evidence="3" type="ORF">BJF93_09685</name>
</gene>
<reference evidence="3 4" key="1">
    <citation type="submission" date="2016-09" db="EMBL/GenBank/DDBJ databases">
        <title>Rhizobium sp. nov., a novel species isolated from the rice rhizosphere.</title>
        <authorList>
            <person name="Zhao J."/>
            <person name="Zhang X."/>
        </authorList>
    </citation>
    <scope>NUCLEOTIDE SEQUENCE [LARGE SCALE GENOMIC DNA]</scope>
    <source>
        <strain evidence="3 4">1.7048</strain>
    </source>
</reference>
<feature type="compositionally biased region" description="Basic and acidic residues" evidence="1">
    <location>
        <begin position="409"/>
        <end position="422"/>
    </location>
</feature>
<keyword evidence="4" id="KW-1185">Reference proteome</keyword>
<evidence type="ECO:0000313" key="3">
    <source>
        <dbReference type="EMBL" id="OLP59871.1"/>
    </source>
</evidence>
<organism evidence="3 4">
    <name type="scientific">Xaviernesmea oryzae</name>
    <dbReference type="NCBI Taxonomy" id="464029"/>
    <lineage>
        <taxon>Bacteria</taxon>
        <taxon>Pseudomonadati</taxon>
        <taxon>Pseudomonadota</taxon>
        <taxon>Alphaproteobacteria</taxon>
        <taxon>Hyphomicrobiales</taxon>
        <taxon>Rhizobiaceae</taxon>
        <taxon>Rhizobium/Agrobacterium group</taxon>
        <taxon>Xaviernesmea</taxon>
    </lineage>
</organism>
<dbReference type="GO" id="GO:0015074">
    <property type="term" value="P:DNA integration"/>
    <property type="evidence" value="ECO:0007669"/>
    <property type="project" value="InterPro"/>
</dbReference>